<dbReference type="GO" id="GO:0008709">
    <property type="term" value="F:cholate 7-alpha-dehydrogenase (NAD+) activity"/>
    <property type="evidence" value="ECO:0007669"/>
    <property type="project" value="UniProtKB-EC"/>
</dbReference>
<keyword evidence="3" id="KW-1185">Reference proteome</keyword>
<dbReference type="GO" id="GO:0004316">
    <property type="term" value="F:3-oxoacyl-[acyl-carrier-protein] reductase (NADPH) activity"/>
    <property type="evidence" value="ECO:0007669"/>
    <property type="project" value="UniProtKB-EC"/>
</dbReference>
<organism evidence="2 3">
    <name type="scientific">Legionella busanensis</name>
    <dbReference type="NCBI Taxonomy" id="190655"/>
    <lineage>
        <taxon>Bacteria</taxon>
        <taxon>Pseudomonadati</taxon>
        <taxon>Pseudomonadota</taxon>
        <taxon>Gammaproteobacteria</taxon>
        <taxon>Legionellales</taxon>
        <taxon>Legionellaceae</taxon>
        <taxon>Legionella</taxon>
    </lineage>
</organism>
<dbReference type="InterPro" id="IPR002347">
    <property type="entry name" value="SDR_fam"/>
</dbReference>
<dbReference type="SUPFAM" id="SSF51735">
    <property type="entry name" value="NAD(P)-binding Rossmann-fold domains"/>
    <property type="match status" value="1"/>
</dbReference>
<dbReference type="PRINTS" id="PR00081">
    <property type="entry name" value="GDHRDH"/>
</dbReference>
<keyword evidence="2" id="KW-0560">Oxidoreductase</keyword>
<evidence type="ECO:0000313" key="3">
    <source>
        <dbReference type="Proteomes" id="UP000254794"/>
    </source>
</evidence>
<proteinExistence type="inferred from homology"/>
<dbReference type="EC" id="1.1.1.100" evidence="2"/>
<dbReference type="Pfam" id="PF13561">
    <property type="entry name" value="adh_short_C2"/>
    <property type="match status" value="1"/>
</dbReference>
<dbReference type="PRINTS" id="PR00080">
    <property type="entry name" value="SDRFAMILY"/>
</dbReference>
<accession>A0A378JMA3</accession>
<reference evidence="2 3" key="1">
    <citation type="submission" date="2018-06" db="EMBL/GenBank/DDBJ databases">
        <authorList>
            <consortium name="Pathogen Informatics"/>
            <person name="Doyle S."/>
        </authorList>
    </citation>
    <scope>NUCLEOTIDE SEQUENCE [LARGE SCALE GENOMIC DNA]</scope>
    <source>
        <strain evidence="2 3">NCTC13316</strain>
    </source>
</reference>
<comment type="similarity">
    <text evidence="1">Belongs to the short-chain dehydrogenases/reductases (SDR) family.</text>
</comment>
<evidence type="ECO:0000256" key="1">
    <source>
        <dbReference type="ARBA" id="ARBA00006484"/>
    </source>
</evidence>
<sequence>MLASDLAIIVGGTSGIGLETARIIVKEGMDLLLIGRDEKKLKSIINELENKGSKVEFLLIDLYDKQQITLLIDKINKELRRIKYLINAAGYFRPISFMEHNEEDYDLQLSFNRAFFFITQAVAKNMKKNGGGAIVNVGSMWANQAIKDTPSSAYSMQKSGLHSLTQHLAMELADYNIRVNAVAPAIVLTSIYKSFIEEEQIEASLQNFNSFHPLGRIGKVSDVANAIEFLLSDKSSWITGEILNVDGGVMAGRN</sequence>
<evidence type="ECO:0000313" key="2">
    <source>
        <dbReference type="EMBL" id="STX52355.1"/>
    </source>
</evidence>
<dbReference type="Proteomes" id="UP000254794">
    <property type="component" value="Unassembled WGS sequence"/>
</dbReference>
<gene>
    <name evidence="2" type="primary">hdhA</name>
    <name evidence="2" type="ORF">NCTC13316_02468</name>
</gene>
<dbReference type="FunFam" id="3.40.50.720:FF:000084">
    <property type="entry name" value="Short-chain dehydrogenase reductase"/>
    <property type="match status" value="1"/>
</dbReference>
<dbReference type="AlphaFoldDB" id="A0A378JMA3"/>
<dbReference type="CDD" id="cd05233">
    <property type="entry name" value="SDR_c"/>
    <property type="match status" value="1"/>
</dbReference>
<dbReference type="PANTHER" id="PTHR43975:SF2">
    <property type="entry name" value="EG:BACR7A4.14 PROTEIN-RELATED"/>
    <property type="match status" value="1"/>
</dbReference>
<name>A0A378JMA3_9GAMM</name>
<dbReference type="PANTHER" id="PTHR43975">
    <property type="entry name" value="ZGC:101858"/>
    <property type="match status" value="1"/>
</dbReference>
<dbReference type="EC" id="1.1.1.159" evidence="2"/>
<protein>
    <submittedName>
        <fullName evidence="2">3-oxoacyl-ACP reductase</fullName>
        <ecNumber evidence="2">1.1.1.100</ecNumber>
        <ecNumber evidence="2">1.1.1.159</ecNumber>
    </submittedName>
</protein>
<dbReference type="InterPro" id="IPR036291">
    <property type="entry name" value="NAD(P)-bd_dom_sf"/>
</dbReference>
<dbReference type="Gene3D" id="3.40.50.720">
    <property type="entry name" value="NAD(P)-binding Rossmann-like Domain"/>
    <property type="match status" value="1"/>
</dbReference>
<dbReference type="RefSeq" id="WP_115331918.1">
    <property type="nucleotide sequence ID" value="NZ_CAAAHP010000006.1"/>
</dbReference>
<dbReference type="EMBL" id="UGOD01000001">
    <property type="protein sequence ID" value="STX52355.1"/>
    <property type="molecule type" value="Genomic_DNA"/>
</dbReference>
<dbReference type="OrthoDB" id="9806974at2"/>